<gene>
    <name evidence="1" type="ORF">METZ01_LOCUS369104</name>
</gene>
<protein>
    <recommendedName>
        <fullName evidence="2">DUF5723 domain-containing protein</fullName>
    </recommendedName>
</protein>
<proteinExistence type="predicted"/>
<dbReference type="AlphaFoldDB" id="A0A382T237"/>
<name>A0A382T237_9ZZZZ</name>
<evidence type="ECO:0000313" key="1">
    <source>
        <dbReference type="EMBL" id="SVD16250.1"/>
    </source>
</evidence>
<dbReference type="EMBL" id="UINC01133363">
    <property type="protein sequence ID" value="SVD16250.1"/>
    <property type="molecule type" value="Genomic_DNA"/>
</dbReference>
<accession>A0A382T237</accession>
<feature type="non-terminal residue" evidence="1">
    <location>
        <position position="207"/>
    </location>
</feature>
<organism evidence="1">
    <name type="scientific">marine metagenome</name>
    <dbReference type="NCBI Taxonomy" id="408172"/>
    <lineage>
        <taxon>unclassified sequences</taxon>
        <taxon>metagenomes</taxon>
        <taxon>ecological metagenomes</taxon>
    </lineage>
</organism>
<evidence type="ECO:0008006" key="2">
    <source>
        <dbReference type="Google" id="ProtNLM"/>
    </source>
</evidence>
<sequence length="207" mass="23128">MVYKTQYHYTIGIVFMLCVGGLKGVGSQFVNVPGSVNEIKYGTQNALIYFPENRMGRSSLSVSHNDWYGDFSVVSVGIASPLFGGQGLLRFKYGGFENLELRDEVPSDEPLSFYSAFGLDVIGGFQFQFNDFQTAVLLRMVQLRIHTHSSSGLSGNISMLKPINRDWKMGFSLAHFGFMDSYINEEPALPVSGNLLVEHRTVFQELQ</sequence>
<reference evidence="1" key="1">
    <citation type="submission" date="2018-05" db="EMBL/GenBank/DDBJ databases">
        <authorList>
            <person name="Lanie J.A."/>
            <person name="Ng W.-L."/>
            <person name="Kazmierczak K.M."/>
            <person name="Andrzejewski T.M."/>
            <person name="Davidsen T.M."/>
            <person name="Wayne K.J."/>
            <person name="Tettelin H."/>
            <person name="Glass J.I."/>
            <person name="Rusch D."/>
            <person name="Podicherti R."/>
            <person name="Tsui H.-C.T."/>
            <person name="Winkler M.E."/>
        </authorList>
    </citation>
    <scope>NUCLEOTIDE SEQUENCE</scope>
</reference>